<keyword evidence="1 3" id="KW-0479">Metal-binding</keyword>
<comment type="caution">
    <text evidence="6">The sequence shown here is derived from an EMBL/GenBank/DDBJ whole genome shotgun (WGS) entry which is preliminary data.</text>
</comment>
<dbReference type="OrthoDB" id="15567at2759"/>
<feature type="region of interest" description="Disordered" evidence="4">
    <location>
        <begin position="630"/>
        <end position="675"/>
    </location>
</feature>
<feature type="domain" description="LIM zinc-binding" evidence="5">
    <location>
        <begin position="841"/>
        <end position="904"/>
    </location>
</feature>
<feature type="compositionally biased region" description="Polar residues" evidence="4">
    <location>
        <begin position="58"/>
        <end position="68"/>
    </location>
</feature>
<feature type="domain" description="LIM zinc-binding" evidence="5">
    <location>
        <begin position="682"/>
        <end position="744"/>
    </location>
</feature>
<feature type="compositionally biased region" description="Polar residues" evidence="4">
    <location>
        <begin position="80"/>
        <end position="117"/>
    </location>
</feature>
<dbReference type="AlphaFoldDB" id="A0A8T9C751"/>
<dbReference type="GO" id="GO:0030695">
    <property type="term" value="F:GTPase regulator activity"/>
    <property type="evidence" value="ECO:0007669"/>
    <property type="project" value="UniProtKB-ARBA"/>
</dbReference>
<dbReference type="EMBL" id="QGMK01000457">
    <property type="protein sequence ID" value="TVY81579.1"/>
    <property type="molecule type" value="Genomic_DNA"/>
</dbReference>
<sequence>MLRGRSTDRNRKVTPPGPVYMSNDQFAGYLADLRTNRVARPTGARPQPPSNRRDSDRVTPTTVQPTTDSPERSSTEYAPRSSSAMSHRRAQSSLSNYSSMTSRTGRQLVQQPAQGSPQLVKPSEVVPSATYIERGQRWMEKEEAVSLREAMEDMDLKNEDDEEARLHAAAQDEASELVYQHQHPEAAPNPDAPYRYKDHLRKNSYQHARTQSVGRYGGMGIVTGLARDMAPRSVSGGSNSSGEMRSPRDRISSGSSNGSGFEGKVSSEMGARPSLDTARANTIPRPSQKSYGSISSSNKPRDSSRRRSSGKRNISGEIMGSFSGEQIWEEPEETTPRGRSQEERDLPAPLRIKPRNPLNRVQFAQDMGPRSMSTPPEQTKKLSKTEIYRNPPTQSRNPLYTANLPPVAPITEVKPAESDQPASATPTKDGLEIRSDEIRQATSMRLKDRSPKLPTPTIVSDKPGRPIVSFDKNWKPNQADDKPEVRRRTPFDRDRGAYGSQRQSILSRSDTKNVSAPIPSINTPDPSSIQVKVPPARPVPTIHLPYSEPVVPTINHPIQVKAPSARPVRPVPTINLPNSEPSVPTINFPDSQPSIPTISLPDSTPSVPTINFPDAPEISISAPGVPTINVSSVTPATSQCNSPRPLPDPKTASSRPRPHNHGAVPTSRGHWSPAAAGSRATASCHQCQLPIEGRVLTLRGNSQHFHPQCFICFTCGTGLESLEIRCEPDAQRAERIDRIKRRAQGEHIPEVEGQTLAEDGDERLRFYCHLDWHESFAPRCKHCKTPIIGECTVALGEHWHYGHFFCAECGDPFEKGQTHIEKDGYAWCLNCQTKRTERQAPKCKKCKQPVIGQYVQAMGGEWHDKCFRCHECHTGFADGSFYPQDVGGEMHVLCIGCLHKKLKA</sequence>
<feature type="region of interest" description="Disordered" evidence="4">
    <location>
        <begin position="1"/>
        <end position="122"/>
    </location>
</feature>
<dbReference type="InterPro" id="IPR001781">
    <property type="entry name" value="Znf_LIM"/>
</dbReference>
<dbReference type="Proteomes" id="UP000469558">
    <property type="component" value="Unassembled WGS sequence"/>
</dbReference>
<gene>
    <name evidence="6" type="primary">SPBC4F6.12</name>
    <name evidence="6" type="ORF">LSUE1_G003406</name>
</gene>
<feature type="compositionally biased region" description="Basic and acidic residues" evidence="4">
    <location>
        <begin position="378"/>
        <end position="387"/>
    </location>
</feature>
<evidence type="ECO:0000256" key="3">
    <source>
        <dbReference type="PROSITE-ProRule" id="PRU00125"/>
    </source>
</evidence>
<organism evidence="6 7">
    <name type="scientific">Lachnellula suecica</name>
    <dbReference type="NCBI Taxonomy" id="602035"/>
    <lineage>
        <taxon>Eukaryota</taxon>
        <taxon>Fungi</taxon>
        <taxon>Dikarya</taxon>
        <taxon>Ascomycota</taxon>
        <taxon>Pezizomycotina</taxon>
        <taxon>Leotiomycetes</taxon>
        <taxon>Helotiales</taxon>
        <taxon>Lachnaceae</taxon>
        <taxon>Lachnellula</taxon>
    </lineage>
</organism>
<reference evidence="6 7" key="1">
    <citation type="submission" date="2018-05" db="EMBL/GenBank/DDBJ databases">
        <title>Genome sequencing and assembly of the regulated plant pathogen Lachnellula willkommii and related sister species for the development of diagnostic species identification markers.</title>
        <authorList>
            <person name="Giroux E."/>
            <person name="Bilodeau G."/>
        </authorList>
    </citation>
    <scope>NUCLEOTIDE SEQUENCE [LARGE SCALE GENOMIC DNA]</scope>
    <source>
        <strain evidence="6 7">CBS 268.59</strain>
    </source>
</reference>
<dbReference type="PROSITE" id="PS00478">
    <property type="entry name" value="LIM_DOMAIN_1"/>
    <property type="match status" value="1"/>
</dbReference>
<keyword evidence="7" id="KW-1185">Reference proteome</keyword>
<keyword evidence="2 3" id="KW-0862">Zinc</keyword>
<feature type="compositionally biased region" description="Polar residues" evidence="4">
    <location>
        <begin position="500"/>
        <end position="530"/>
    </location>
</feature>
<proteinExistence type="predicted"/>
<dbReference type="CDD" id="cd08368">
    <property type="entry name" value="LIM"/>
    <property type="match status" value="1"/>
</dbReference>
<feature type="region of interest" description="Disordered" evidence="4">
    <location>
        <begin position="171"/>
        <end position="212"/>
    </location>
</feature>
<dbReference type="FunFam" id="2.10.110.10:FF:000077">
    <property type="entry name" value="LIM domain protein"/>
    <property type="match status" value="1"/>
</dbReference>
<feature type="compositionally biased region" description="Basic and acidic residues" evidence="4">
    <location>
        <begin position="472"/>
        <end position="496"/>
    </location>
</feature>
<dbReference type="SUPFAM" id="SSF57716">
    <property type="entry name" value="Glucocorticoid receptor-like (DNA-binding domain)"/>
    <property type="match status" value="2"/>
</dbReference>
<dbReference type="PANTHER" id="PTHR24216">
    <property type="entry name" value="PAXILLIN-RELATED"/>
    <property type="match status" value="1"/>
</dbReference>
<feature type="compositionally biased region" description="Basic and acidic residues" evidence="4">
    <location>
        <begin position="334"/>
        <end position="346"/>
    </location>
</feature>
<evidence type="ECO:0000256" key="4">
    <source>
        <dbReference type="SAM" id="MobiDB-lite"/>
    </source>
</evidence>
<protein>
    <submittedName>
        <fullName evidence="6">LIM domain-containing protein</fullName>
    </submittedName>
</protein>
<keyword evidence="3" id="KW-0440">LIM domain</keyword>
<name>A0A8T9C751_9HELO</name>
<evidence type="ECO:0000259" key="5">
    <source>
        <dbReference type="PROSITE" id="PS50023"/>
    </source>
</evidence>
<evidence type="ECO:0000313" key="6">
    <source>
        <dbReference type="EMBL" id="TVY81579.1"/>
    </source>
</evidence>
<dbReference type="GO" id="GO:0046872">
    <property type="term" value="F:metal ion binding"/>
    <property type="evidence" value="ECO:0007669"/>
    <property type="project" value="UniProtKB-KW"/>
</dbReference>
<feature type="domain" description="LIM zinc-binding" evidence="5">
    <location>
        <begin position="778"/>
        <end position="838"/>
    </location>
</feature>
<dbReference type="PROSITE" id="PS50023">
    <property type="entry name" value="LIM_DOMAIN_2"/>
    <property type="match status" value="3"/>
</dbReference>
<evidence type="ECO:0000313" key="7">
    <source>
        <dbReference type="Proteomes" id="UP000469558"/>
    </source>
</evidence>
<dbReference type="SMART" id="SM00132">
    <property type="entry name" value="LIM"/>
    <property type="match status" value="3"/>
</dbReference>
<accession>A0A8T9C751</accession>
<feature type="compositionally biased region" description="Polar residues" evidence="4">
    <location>
        <begin position="391"/>
        <end position="400"/>
    </location>
</feature>
<feature type="region of interest" description="Disordered" evidence="4">
    <location>
        <begin position="224"/>
        <end position="532"/>
    </location>
</feature>
<dbReference type="Pfam" id="PF00412">
    <property type="entry name" value="LIM"/>
    <property type="match status" value="3"/>
</dbReference>
<dbReference type="Gene3D" id="2.10.110.10">
    <property type="entry name" value="Cysteine Rich Protein"/>
    <property type="match status" value="3"/>
</dbReference>
<dbReference type="PANTHER" id="PTHR24216:SF8">
    <property type="entry name" value="PAXILLIN, ISOFORM F"/>
    <property type="match status" value="1"/>
</dbReference>
<evidence type="ECO:0000256" key="2">
    <source>
        <dbReference type="ARBA" id="ARBA00022833"/>
    </source>
</evidence>
<feature type="compositionally biased region" description="Basic and acidic residues" evidence="4">
    <location>
        <begin position="429"/>
        <end position="451"/>
    </location>
</feature>
<evidence type="ECO:0000256" key="1">
    <source>
        <dbReference type="ARBA" id="ARBA00022723"/>
    </source>
</evidence>
<feature type="compositionally biased region" description="Polar residues" evidence="4">
    <location>
        <begin position="630"/>
        <end position="642"/>
    </location>
</feature>
<feature type="compositionally biased region" description="Basic and acidic residues" evidence="4">
    <location>
        <begin position="1"/>
        <end position="11"/>
    </location>
</feature>